<feature type="region of interest" description="Disordered" evidence="8">
    <location>
        <begin position="824"/>
        <end position="847"/>
    </location>
</feature>
<evidence type="ECO:0000259" key="9">
    <source>
        <dbReference type="PROSITE" id="PS50067"/>
    </source>
</evidence>
<dbReference type="EMBL" id="BLLK01000045">
    <property type="protein sequence ID" value="GFH51194.1"/>
    <property type="molecule type" value="Genomic_DNA"/>
</dbReference>
<feature type="region of interest" description="Disordered" evidence="8">
    <location>
        <begin position="1"/>
        <end position="133"/>
    </location>
</feature>
<evidence type="ECO:0000256" key="2">
    <source>
        <dbReference type="ARBA" id="ARBA00022840"/>
    </source>
</evidence>
<dbReference type="InterPro" id="IPR027417">
    <property type="entry name" value="P-loop_NTPase"/>
</dbReference>
<dbReference type="GO" id="GO:0005874">
    <property type="term" value="C:microtubule"/>
    <property type="evidence" value="ECO:0007669"/>
    <property type="project" value="UniProtKB-KW"/>
</dbReference>
<dbReference type="InterPro" id="IPR036961">
    <property type="entry name" value="Kinesin_motor_dom_sf"/>
</dbReference>
<feature type="region of interest" description="Disordered" evidence="8">
    <location>
        <begin position="372"/>
        <end position="391"/>
    </location>
</feature>
<dbReference type="InterPro" id="IPR027640">
    <property type="entry name" value="Kinesin-like_fam"/>
</dbReference>
<dbReference type="SMART" id="SM00129">
    <property type="entry name" value="KISc"/>
    <property type="match status" value="1"/>
</dbReference>
<feature type="compositionally biased region" description="Polar residues" evidence="8">
    <location>
        <begin position="377"/>
        <end position="391"/>
    </location>
</feature>
<keyword evidence="1 5" id="KW-0547">Nucleotide-binding</keyword>
<feature type="domain" description="Kinesin motor" evidence="9">
    <location>
        <begin position="71"/>
        <end position="520"/>
    </location>
</feature>
<feature type="coiled-coil region" evidence="7">
    <location>
        <begin position="750"/>
        <end position="788"/>
    </location>
</feature>
<sequence length="847" mass="93994">MAVAATMAPRSPTHRSSRRDSNFRSPSPSTDRFRAVATPTFDNRRRRSTSISSRSSPKKKLEKPSTDRKTKIQVCVRLRPILPSDAKKSGPTPEQRLSSSKSSRARLSTGASSRPQSFMREASRQSSRTSDMEEVIDTEPAWNIFDNVVSQSSHTDIDRNRNSEYAFDHSFGPNHNNEDIYNSTVKDSVISAMEGYHASVFAYGQTATGKTHTMTGSTKRRGGNGGDDEGIVQLAIRDCFDYIHAQKSETREYLLRVSFMEIYNEVINDLLATPEKRQPLMNTVSTTSLHTSANGMPPTANSASAIRIFESKNEGVVVRGLKEEIVTDPEQVFALLAAGEKRRQTGSTGMNKHSSRSHSIFRLIIESRRRIPRGNTPVKNESRNGLNSEDSIASSTFAPARTSGPVRVSTLSLVDLAGSESVRNTGSTGTRQKEGTYINKSLLTLSHVVYKLADASSKKGNDGRIDTMHIPYRDSKLTRLLQPSLGGNAQICIICNISPLSKHIEESHLTLKFASRAKKIKQHATITEVGDDRTLLENYREEIEELKQQLKEAREAQGNSAASMDDEDVQVLSQAVSNLENLILKTTTTEEKKRKKKRRETLLRMTADQGIPKTISGEADASSHSNSLLNGLVGKDEDNTLLNSLTSLQIDDKSKDDEIKDDQSIGSTSLGDESTLMEGRKLVNELHRIQGLLGGVLAKKGNGTPGPGEHDIFKTPEKKAQDEMEVERLRAQLHEQAVHSSLRKADSTFLQAQLEEKDALLRDISEILEAVEKKQVELEAENERLNTQWKNSMIDLRNKESETMILEELIKKRDNQIQLLQEQLGVASDDEESATEESSVEEGQGSF</sequence>
<evidence type="ECO:0000256" key="4">
    <source>
        <dbReference type="ARBA" id="ARBA00023175"/>
    </source>
</evidence>
<evidence type="ECO:0000313" key="10">
    <source>
        <dbReference type="EMBL" id="GFH51194.1"/>
    </source>
</evidence>
<evidence type="ECO:0000256" key="7">
    <source>
        <dbReference type="SAM" id="Coils"/>
    </source>
</evidence>
<protein>
    <recommendedName>
        <fullName evidence="6">Kinesin-like protein</fullName>
    </recommendedName>
</protein>
<dbReference type="InterPro" id="IPR001752">
    <property type="entry name" value="Kinesin_motor_dom"/>
</dbReference>
<dbReference type="PROSITE" id="PS00411">
    <property type="entry name" value="KINESIN_MOTOR_1"/>
    <property type="match status" value="1"/>
</dbReference>
<feature type="compositionally biased region" description="Low complexity" evidence="8">
    <location>
        <begin position="96"/>
        <end position="108"/>
    </location>
</feature>
<dbReference type="PROSITE" id="PS50067">
    <property type="entry name" value="KINESIN_MOTOR_2"/>
    <property type="match status" value="1"/>
</dbReference>
<dbReference type="AlphaFoldDB" id="A0AAD3CV86"/>
<dbReference type="GO" id="GO:0005524">
    <property type="term" value="F:ATP binding"/>
    <property type="evidence" value="ECO:0007669"/>
    <property type="project" value="UniProtKB-UniRule"/>
</dbReference>
<comment type="caution">
    <text evidence="10">The sequence shown here is derived from an EMBL/GenBank/DDBJ whole genome shotgun (WGS) entry which is preliminary data.</text>
</comment>
<comment type="similarity">
    <text evidence="5 6">Belongs to the TRAFAC class myosin-kinesin ATPase superfamily. Kinesin family.</text>
</comment>
<keyword evidence="6" id="KW-0493">Microtubule</keyword>
<dbReference type="InterPro" id="IPR019821">
    <property type="entry name" value="Kinesin_motor_CS"/>
</dbReference>
<keyword evidence="3 7" id="KW-0175">Coiled coil</keyword>
<evidence type="ECO:0000256" key="8">
    <source>
        <dbReference type="SAM" id="MobiDB-lite"/>
    </source>
</evidence>
<evidence type="ECO:0000256" key="3">
    <source>
        <dbReference type="ARBA" id="ARBA00023054"/>
    </source>
</evidence>
<dbReference type="GO" id="GO:0007018">
    <property type="term" value="P:microtubule-based movement"/>
    <property type="evidence" value="ECO:0007669"/>
    <property type="project" value="InterPro"/>
</dbReference>
<evidence type="ECO:0000256" key="5">
    <source>
        <dbReference type="PROSITE-ProRule" id="PRU00283"/>
    </source>
</evidence>
<feature type="coiled-coil region" evidence="7">
    <location>
        <begin position="529"/>
        <end position="563"/>
    </location>
</feature>
<gene>
    <name evidence="10" type="ORF">CTEN210_07670</name>
</gene>
<keyword evidence="2 5" id="KW-0067">ATP-binding</keyword>
<feature type="binding site" evidence="5">
    <location>
        <begin position="204"/>
        <end position="211"/>
    </location>
    <ligand>
        <name>ATP</name>
        <dbReference type="ChEBI" id="CHEBI:30616"/>
    </ligand>
</feature>
<dbReference type="SUPFAM" id="SSF52540">
    <property type="entry name" value="P-loop containing nucleoside triphosphate hydrolases"/>
    <property type="match status" value="1"/>
</dbReference>
<dbReference type="Proteomes" id="UP001054902">
    <property type="component" value="Unassembled WGS sequence"/>
</dbReference>
<reference evidence="10 11" key="1">
    <citation type="journal article" date="2021" name="Sci. Rep.">
        <title>The genome of the diatom Chaetoceros tenuissimus carries an ancient integrated fragment of an extant virus.</title>
        <authorList>
            <person name="Hongo Y."/>
            <person name="Kimura K."/>
            <person name="Takaki Y."/>
            <person name="Yoshida Y."/>
            <person name="Baba S."/>
            <person name="Kobayashi G."/>
            <person name="Nagasaki K."/>
            <person name="Hano T."/>
            <person name="Tomaru Y."/>
        </authorList>
    </citation>
    <scope>NUCLEOTIDE SEQUENCE [LARGE SCALE GENOMIC DNA]</scope>
    <source>
        <strain evidence="10 11">NIES-3715</strain>
    </source>
</reference>
<evidence type="ECO:0000313" key="11">
    <source>
        <dbReference type="Proteomes" id="UP001054902"/>
    </source>
</evidence>
<evidence type="ECO:0000256" key="1">
    <source>
        <dbReference type="ARBA" id="ARBA00022741"/>
    </source>
</evidence>
<dbReference type="GO" id="GO:0008017">
    <property type="term" value="F:microtubule binding"/>
    <property type="evidence" value="ECO:0007669"/>
    <property type="project" value="InterPro"/>
</dbReference>
<dbReference type="Gene3D" id="3.40.850.10">
    <property type="entry name" value="Kinesin motor domain"/>
    <property type="match status" value="1"/>
</dbReference>
<proteinExistence type="inferred from homology"/>
<feature type="compositionally biased region" description="Acidic residues" evidence="8">
    <location>
        <begin position="828"/>
        <end position="840"/>
    </location>
</feature>
<dbReference type="PANTHER" id="PTHR47968">
    <property type="entry name" value="CENTROMERE PROTEIN E"/>
    <property type="match status" value="1"/>
</dbReference>
<dbReference type="GO" id="GO:0003777">
    <property type="term" value="F:microtubule motor activity"/>
    <property type="evidence" value="ECO:0007669"/>
    <property type="project" value="InterPro"/>
</dbReference>
<keyword evidence="4 5" id="KW-0505">Motor protein</keyword>
<organism evidence="10 11">
    <name type="scientific">Chaetoceros tenuissimus</name>
    <dbReference type="NCBI Taxonomy" id="426638"/>
    <lineage>
        <taxon>Eukaryota</taxon>
        <taxon>Sar</taxon>
        <taxon>Stramenopiles</taxon>
        <taxon>Ochrophyta</taxon>
        <taxon>Bacillariophyta</taxon>
        <taxon>Coscinodiscophyceae</taxon>
        <taxon>Chaetocerotophycidae</taxon>
        <taxon>Chaetocerotales</taxon>
        <taxon>Chaetocerotaceae</taxon>
        <taxon>Chaetoceros</taxon>
    </lineage>
</organism>
<dbReference type="PANTHER" id="PTHR47968:SF75">
    <property type="entry name" value="CENTROMERE-ASSOCIATED PROTEIN E"/>
    <property type="match status" value="1"/>
</dbReference>
<dbReference type="PRINTS" id="PR00380">
    <property type="entry name" value="KINESINHEAVY"/>
</dbReference>
<name>A0AAD3CV86_9STRA</name>
<accession>A0AAD3CV86</accession>
<keyword evidence="11" id="KW-1185">Reference proteome</keyword>
<dbReference type="Pfam" id="PF00225">
    <property type="entry name" value="Kinesin"/>
    <property type="match status" value="1"/>
</dbReference>
<evidence type="ECO:0000256" key="6">
    <source>
        <dbReference type="RuleBase" id="RU000394"/>
    </source>
</evidence>